<name>A0ABT8G9V2_9MICO</name>
<dbReference type="RefSeq" id="WP_301133463.1">
    <property type="nucleotide sequence ID" value="NZ_JAUHPW010000005.1"/>
</dbReference>
<sequence>MPALEGAALIAVHLAATPFVGEGRRTWGTVGTEATDALPGDDLVPDPRWAYTLGVDVAALPEAVWPWIAQIGQGRGGFYSYQVLENLVGCRIVNTGEILPEHQRPVVGDEIRLHPEAPPMRVAAVDPPHALVLAGTPVELDGEAGGGAATWQFVVRDAPGGRSRLLTRGRYDHGDDWGSRLAFGRFPLEAIAFVMSRRMMREIARLAEGRA</sequence>
<protein>
    <submittedName>
        <fullName evidence="1">SRPBCC family protein</fullName>
    </submittedName>
</protein>
<dbReference type="Proteomes" id="UP001172728">
    <property type="component" value="Unassembled WGS sequence"/>
</dbReference>
<organism evidence="1 2">
    <name type="scientific">Demequina litoralis</name>
    <dbReference type="NCBI Taxonomy" id="3051660"/>
    <lineage>
        <taxon>Bacteria</taxon>
        <taxon>Bacillati</taxon>
        <taxon>Actinomycetota</taxon>
        <taxon>Actinomycetes</taxon>
        <taxon>Micrococcales</taxon>
        <taxon>Demequinaceae</taxon>
        <taxon>Demequina</taxon>
    </lineage>
</organism>
<gene>
    <name evidence="1" type="ORF">QQX09_08560</name>
</gene>
<comment type="caution">
    <text evidence="1">The sequence shown here is derived from an EMBL/GenBank/DDBJ whole genome shotgun (WGS) entry which is preliminary data.</text>
</comment>
<evidence type="ECO:0000313" key="2">
    <source>
        <dbReference type="Proteomes" id="UP001172728"/>
    </source>
</evidence>
<evidence type="ECO:0000313" key="1">
    <source>
        <dbReference type="EMBL" id="MDN4475906.1"/>
    </source>
</evidence>
<accession>A0ABT8G9V2</accession>
<keyword evidence="2" id="KW-1185">Reference proteome</keyword>
<dbReference type="EMBL" id="JAUHPW010000005">
    <property type="protein sequence ID" value="MDN4475906.1"/>
    <property type="molecule type" value="Genomic_DNA"/>
</dbReference>
<proteinExistence type="predicted"/>
<reference evidence="1" key="1">
    <citation type="submission" date="2023-06" db="EMBL/GenBank/DDBJ databases">
        <title>Sysu t00192.</title>
        <authorList>
            <person name="Gao L."/>
            <person name="Fang B.-Z."/>
            <person name="Li W.-J."/>
        </authorList>
    </citation>
    <scope>NUCLEOTIDE SEQUENCE</scope>
    <source>
        <strain evidence="1">SYSU T00192</strain>
    </source>
</reference>